<dbReference type="InterPro" id="IPR002933">
    <property type="entry name" value="Peptidase_M20"/>
</dbReference>
<name>A0A0F9Z551_9ZZZZ</name>
<dbReference type="Pfam" id="PF01546">
    <property type="entry name" value="Peptidase_M20"/>
    <property type="match status" value="1"/>
</dbReference>
<dbReference type="PANTHER" id="PTHR43808">
    <property type="entry name" value="ACETYLORNITHINE DEACETYLASE"/>
    <property type="match status" value="1"/>
</dbReference>
<evidence type="ECO:0000256" key="1">
    <source>
        <dbReference type="ARBA" id="ARBA00022723"/>
    </source>
</evidence>
<evidence type="ECO:0000256" key="2">
    <source>
        <dbReference type="ARBA" id="ARBA00022801"/>
    </source>
</evidence>
<keyword evidence="1" id="KW-0479">Metal-binding</keyword>
<dbReference type="Gene3D" id="3.40.630.10">
    <property type="entry name" value="Zn peptidases"/>
    <property type="match status" value="1"/>
</dbReference>
<comment type="caution">
    <text evidence="4">The sequence shown here is derived from an EMBL/GenBank/DDBJ whole genome shotgun (WGS) entry which is preliminary data.</text>
</comment>
<dbReference type="AlphaFoldDB" id="A0A0F9Z551"/>
<dbReference type="SUPFAM" id="SSF53187">
    <property type="entry name" value="Zn-dependent exopeptidases"/>
    <property type="match status" value="1"/>
</dbReference>
<evidence type="ECO:0000259" key="3">
    <source>
        <dbReference type="Pfam" id="PF07687"/>
    </source>
</evidence>
<dbReference type="InterPro" id="IPR050072">
    <property type="entry name" value="Peptidase_M20A"/>
</dbReference>
<dbReference type="EMBL" id="LAZR01000001">
    <property type="protein sequence ID" value="KKO12344.1"/>
    <property type="molecule type" value="Genomic_DNA"/>
</dbReference>
<gene>
    <name evidence="4" type="ORF">LCGC14_0003540</name>
</gene>
<dbReference type="SUPFAM" id="SSF55031">
    <property type="entry name" value="Bacterial exopeptidase dimerisation domain"/>
    <property type="match status" value="1"/>
</dbReference>
<reference evidence="4" key="1">
    <citation type="journal article" date="2015" name="Nature">
        <title>Complex archaea that bridge the gap between prokaryotes and eukaryotes.</title>
        <authorList>
            <person name="Spang A."/>
            <person name="Saw J.H."/>
            <person name="Jorgensen S.L."/>
            <person name="Zaremba-Niedzwiedzka K."/>
            <person name="Martijn J."/>
            <person name="Lind A.E."/>
            <person name="van Eijk R."/>
            <person name="Schleper C."/>
            <person name="Guy L."/>
            <person name="Ettema T.J."/>
        </authorList>
    </citation>
    <scope>NUCLEOTIDE SEQUENCE</scope>
</reference>
<proteinExistence type="predicted"/>
<sequence length="420" mass="44358">MPRFTLACLLSAIFLPLPLSLALPLHAQQGSLLDDALSDDTVQQGLTLIEESAALSANNLVNIGGIISPSGQEHERAAAVAELMREIGLTAVTVSGAPNVVGRIPGRSGRALVFVSTLDDLATVAEHQRAADSPPVIEGDRVVGPGTNTSLTTVAMLSAARALIATGVMPEHDLVFAAVAQEETGLRGMQELYADYRDRAVAFVDILGEGSGISYGALGIHWWRVHAEGPAGHTLNGGLPNVNQGIGRAVDRILQITDPQVYSDRRTRLNVAMLNSGAVFNHKPETGWFSLDVRSLDPEHIESMEQQVRQILAEVTDELGITFRMEPFSMMPPGQIEGARESALVQTSLAISDYLGSSPSLSDAGSANLNVAIAGGTLAIGISSERGGQRGFADEWASIEVMQRTAKNVFLTAVTIGGAR</sequence>
<keyword evidence="2" id="KW-0378">Hydrolase</keyword>
<dbReference type="Gene3D" id="3.30.70.360">
    <property type="match status" value="1"/>
</dbReference>
<dbReference type="Pfam" id="PF07687">
    <property type="entry name" value="M20_dimer"/>
    <property type="match status" value="1"/>
</dbReference>
<protein>
    <recommendedName>
        <fullName evidence="3">Peptidase M20 dimerisation domain-containing protein</fullName>
    </recommendedName>
</protein>
<evidence type="ECO:0000313" key="4">
    <source>
        <dbReference type="EMBL" id="KKO12344.1"/>
    </source>
</evidence>
<dbReference type="GO" id="GO:0046872">
    <property type="term" value="F:metal ion binding"/>
    <property type="evidence" value="ECO:0007669"/>
    <property type="project" value="UniProtKB-KW"/>
</dbReference>
<dbReference type="GO" id="GO:0016787">
    <property type="term" value="F:hydrolase activity"/>
    <property type="evidence" value="ECO:0007669"/>
    <property type="project" value="UniProtKB-KW"/>
</dbReference>
<accession>A0A0F9Z551</accession>
<organism evidence="4">
    <name type="scientific">marine sediment metagenome</name>
    <dbReference type="NCBI Taxonomy" id="412755"/>
    <lineage>
        <taxon>unclassified sequences</taxon>
        <taxon>metagenomes</taxon>
        <taxon>ecological metagenomes</taxon>
    </lineage>
</organism>
<dbReference type="PANTHER" id="PTHR43808:SF17">
    <property type="entry name" value="PEPTIDASE M20"/>
    <property type="match status" value="1"/>
</dbReference>
<dbReference type="InterPro" id="IPR011650">
    <property type="entry name" value="Peptidase_M20_dimer"/>
</dbReference>
<feature type="domain" description="Peptidase M20 dimerisation" evidence="3">
    <location>
        <begin position="216"/>
        <end position="315"/>
    </location>
</feature>
<dbReference type="InterPro" id="IPR036264">
    <property type="entry name" value="Bact_exopeptidase_dim_dom"/>
</dbReference>